<organism evidence="3 4">
    <name type="scientific">Luteococcus japonicus LSP_Lj1</name>
    <dbReference type="NCBI Taxonomy" id="1255658"/>
    <lineage>
        <taxon>Bacteria</taxon>
        <taxon>Bacillati</taxon>
        <taxon>Actinomycetota</taxon>
        <taxon>Actinomycetes</taxon>
        <taxon>Propionibacteriales</taxon>
        <taxon>Propionibacteriaceae</taxon>
        <taxon>Luteococcus</taxon>
    </lineage>
</organism>
<dbReference type="Pfam" id="PF00795">
    <property type="entry name" value="CN_hydrolase"/>
    <property type="match status" value="1"/>
</dbReference>
<evidence type="ECO:0000256" key="1">
    <source>
        <dbReference type="ARBA" id="ARBA00010613"/>
    </source>
</evidence>
<comment type="similarity">
    <text evidence="1">Belongs to the carbon-nitrogen hydrolase superfamily. NIT1/NIT2 family.</text>
</comment>
<dbReference type="PROSITE" id="PS50263">
    <property type="entry name" value="CN_HYDROLASE"/>
    <property type="match status" value="1"/>
</dbReference>
<keyword evidence="3" id="KW-0378">Hydrolase</keyword>
<dbReference type="EC" id="3.5.1.4" evidence="3"/>
<dbReference type="RefSeq" id="WP_094764931.1">
    <property type="nucleotide sequence ID" value="NZ_FUKQ01000035.1"/>
</dbReference>
<accession>A0A1R4JUA5</accession>
<dbReference type="STRING" id="1255658.FM114_09640"/>
<dbReference type="EMBL" id="FUKQ01000035">
    <property type="protein sequence ID" value="SJN35617.1"/>
    <property type="molecule type" value="Genomic_DNA"/>
</dbReference>
<dbReference type="Gene3D" id="3.60.110.10">
    <property type="entry name" value="Carbon-nitrogen hydrolase"/>
    <property type="match status" value="1"/>
</dbReference>
<reference evidence="3 4" key="1">
    <citation type="submission" date="2017-02" db="EMBL/GenBank/DDBJ databases">
        <authorList>
            <person name="Peterson S.W."/>
        </authorList>
    </citation>
    <scope>NUCLEOTIDE SEQUENCE [LARGE SCALE GENOMIC DNA]</scope>
    <source>
        <strain evidence="3 4">LSP_Lj1</strain>
    </source>
</reference>
<dbReference type="AlphaFoldDB" id="A0A1R4JUA5"/>
<evidence type="ECO:0000313" key="4">
    <source>
        <dbReference type="Proteomes" id="UP000188342"/>
    </source>
</evidence>
<feature type="domain" description="CN hydrolase" evidence="2">
    <location>
        <begin position="5"/>
        <end position="244"/>
    </location>
</feature>
<dbReference type="InterPro" id="IPR003010">
    <property type="entry name" value="C-N_Hydrolase"/>
</dbReference>
<evidence type="ECO:0000313" key="3">
    <source>
        <dbReference type="EMBL" id="SJN35617.1"/>
    </source>
</evidence>
<keyword evidence="4" id="KW-1185">Reference proteome</keyword>
<dbReference type="SUPFAM" id="SSF56317">
    <property type="entry name" value="Carbon-nitrogen hydrolase"/>
    <property type="match status" value="1"/>
</dbReference>
<name>A0A1R4JUA5_9ACTN</name>
<dbReference type="PANTHER" id="PTHR23088">
    <property type="entry name" value="NITRILASE-RELATED"/>
    <property type="match status" value="1"/>
</dbReference>
<dbReference type="InterPro" id="IPR036526">
    <property type="entry name" value="C-N_Hydrolase_sf"/>
</dbReference>
<evidence type="ECO:0000259" key="2">
    <source>
        <dbReference type="PROSITE" id="PS50263"/>
    </source>
</evidence>
<proteinExistence type="inferred from homology"/>
<dbReference type="PANTHER" id="PTHR23088:SF27">
    <property type="entry name" value="DEAMINATED GLUTATHIONE AMIDASE"/>
    <property type="match status" value="1"/>
</dbReference>
<protein>
    <submittedName>
        <fullName evidence="3">Aliphatic amidase AmiE</fullName>
        <ecNumber evidence="3">3.5.1.4</ecNumber>
    </submittedName>
</protein>
<dbReference type="GO" id="GO:0004040">
    <property type="term" value="F:amidase activity"/>
    <property type="evidence" value="ECO:0007669"/>
    <property type="project" value="UniProtKB-EC"/>
</dbReference>
<sequence>MSETLTVALAQIRAGKDPGQNLELVREHTARAAGLGAQLVVFPEATMVRFGPDPREAAEQWSDRWLAALPEIAREHGVVLMVGIFVPSADGRVRNRVVVTDGSGVDAHYDKVHLFDAMGTRESAHTEAGNGHVVVDALGTRIGLATCYDVRFAEQFAALGREGAELVCLPTAWADGPRKAEQWNLLVRARAMDAQAWVLGCDQAFDPDARLSFGVGRSLVSGPLGEVIAEAGADEDVLVAQIDLDEVRRVRRDVPVLSGKEMA</sequence>
<dbReference type="OrthoDB" id="9811121at2"/>
<gene>
    <name evidence="3" type="ORF">FM114_09640</name>
</gene>
<dbReference type="Proteomes" id="UP000188342">
    <property type="component" value="Unassembled WGS sequence"/>
</dbReference>